<proteinExistence type="predicted"/>
<evidence type="ECO:0000313" key="1">
    <source>
        <dbReference type="EMBL" id="TSC92092.1"/>
    </source>
</evidence>
<dbReference type="EMBL" id="VMGH01000018">
    <property type="protein sequence ID" value="TSC92092.1"/>
    <property type="molecule type" value="Genomic_DNA"/>
</dbReference>
<evidence type="ECO:0000313" key="2">
    <source>
        <dbReference type="Proteomes" id="UP000318296"/>
    </source>
</evidence>
<comment type="caution">
    <text evidence="1">The sequence shown here is derived from an EMBL/GenBank/DDBJ whole genome shotgun (WGS) entry which is preliminary data.</text>
</comment>
<name>A0A554LGW8_9BACT</name>
<accession>A0A554LGW8</accession>
<dbReference type="Proteomes" id="UP000318296">
    <property type="component" value="Unassembled WGS sequence"/>
</dbReference>
<dbReference type="AlphaFoldDB" id="A0A554LGW8"/>
<sequence>MAELQVGQTVWILVRLPGVVLDHETEKAPDPYSGTRIVLAASREEVITALRRGVVKRSRIITDEPKGTQWQSRPDLSISQKVLADFTFQFEIIGLPTNPSDPEALIAIAATDFNLQRMLTLRRAGESMPGQRVHRPPQTAQS</sequence>
<organism evidence="1 2">
    <name type="scientific">Candidatus Berkelbacteria bacterium Licking1014_96</name>
    <dbReference type="NCBI Taxonomy" id="2017149"/>
    <lineage>
        <taxon>Bacteria</taxon>
        <taxon>Candidatus Berkelbacteria</taxon>
    </lineage>
</organism>
<gene>
    <name evidence="1" type="ORF">CEN92_135</name>
</gene>
<protein>
    <submittedName>
        <fullName evidence="1">Uncharacterized protein</fullName>
    </submittedName>
</protein>
<reference evidence="1 2" key="1">
    <citation type="submission" date="2017-07" db="EMBL/GenBank/DDBJ databases">
        <title>Mechanisms for carbon and nitrogen cycling indicate functional differentiation within the Candidate Phyla Radiation.</title>
        <authorList>
            <person name="Danczak R.E."/>
            <person name="Johnston M.D."/>
            <person name="Kenah C."/>
            <person name="Slattery M."/>
            <person name="Wrighton K.C."/>
            <person name="Wilkins M.J."/>
        </authorList>
    </citation>
    <scope>NUCLEOTIDE SEQUENCE [LARGE SCALE GENOMIC DNA]</scope>
    <source>
        <strain evidence="1">Licking1014_96</strain>
    </source>
</reference>